<evidence type="ECO:0000256" key="2">
    <source>
        <dbReference type="SAM" id="MobiDB-lite"/>
    </source>
</evidence>
<dbReference type="EMBL" id="VIFY01000064">
    <property type="protein sequence ID" value="TQB72433.1"/>
    <property type="molecule type" value="Genomic_DNA"/>
</dbReference>
<feature type="region of interest" description="Disordered" evidence="2">
    <location>
        <begin position="592"/>
        <end position="658"/>
    </location>
</feature>
<feature type="compositionally biased region" description="Low complexity" evidence="2">
    <location>
        <begin position="436"/>
        <end position="452"/>
    </location>
</feature>
<dbReference type="InterPro" id="IPR035969">
    <property type="entry name" value="Rab-GAP_TBC_sf"/>
</dbReference>
<dbReference type="PANTHER" id="PTHR22957">
    <property type="entry name" value="TBC1 DOMAIN FAMILY MEMBER GTPASE-ACTIVATING PROTEIN"/>
    <property type="match status" value="1"/>
</dbReference>
<feature type="region of interest" description="Disordered" evidence="2">
    <location>
        <begin position="687"/>
        <end position="738"/>
    </location>
</feature>
<dbReference type="GO" id="GO:0005096">
    <property type="term" value="F:GTPase activator activity"/>
    <property type="evidence" value="ECO:0007669"/>
    <property type="project" value="UniProtKB-KW"/>
</dbReference>
<feature type="compositionally biased region" description="Basic residues" evidence="2">
    <location>
        <begin position="425"/>
        <end position="435"/>
    </location>
</feature>
<gene>
    <name evidence="4" type="ORF">MPDQ_006835</name>
</gene>
<dbReference type="AlphaFoldDB" id="A0A507QTI1"/>
<dbReference type="InterPro" id="IPR000195">
    <property type="entry name" value="Rab-GAP-TBC_dom"/>
</dbReference>
<protein>
    <recommendedName>
        <fullName evidence="3">Rab-GAP TBC domain-containing protein</fullName>
    </recommendedName>
</protein>
<dbReference type="FunFam" id="1.10.8.270:FF:000031">
    <property type="entry name" value="TBC1 domain family member 5"/>
    <property type="match status" value="1"/>
</dbReference>
<sequence length="738" mass="82920">MVQRRVRSASVFPHLQQPLLSLAIFSPLNDKDYGDMRTIEDARQRWDALFRGHDTISDLRNALKSEQGTSLCSDGLRSICWKAILLFDDLDRTQWQRKISDARGAYSALREHFLKYIENPVDLSSTVDPLADDEESPWQTLRRDETLRAEIYQDVDRCLQENPFFCESATKARMLDILFIYSKLNPDLGYRQGMHELLAPILWVVDHDAIDTTSLESSSSAAEDNSLMLQCLDGTYIEHDSFMLFCCVMQTARIYYEYSDQRSENGSVEVIPIVSRCQHIHEDLLAVADRRLAEHLQAIEVLPQIFLTRWLRLLFGREFPFDDVLTIWDILFADGLRADLVDFICVAMLLRVHWQLLDSDYSTALSLLLRYPSPQPHAPSTLVYDGLYLEQNPSPGRGKFLISKYSGKPPESPKHPETSGVRSPSARKAHLRRNSRSFSGNISSSRSSRTSSPKNLEAFLQDVSEGIHRRTESWGVAKAVRGAVNEARKNIQSVQAERSFRGPVGDEPTMKSQGASSINESNVDMKRRVEYMERRNKELAKSLSQALDDIRPHLMNTTGLDASTNDAMREAFRRLQFVQACLEDSLIPIRPADKNAGITSTSSRKAGFSPSQSTTPGEASSRQTKSMPADVTANLSSTDEELKRVSTSTNLGDEPSYLMPLRSAPRLSLADSGFSWMLGGSRHLSGFVSSSSVTPEQARQNSSKAKSPLFNSGEEEQKRHGTESDGLAMSSLRGSKER</sequence>
<accession>A0A507QTI1</accession>
<evidence type="ECO:0000259" key="3">
    <source>
        <dbReference type="PROSITE" id="PS50086"/>
    </source>
</evidence>
<evidence type="ECO:0000313" key="5">
    <source>
        <dbReference type="Proteomes" id="UP000319663"/>
    </source>
</evidence>
<dbReference type="STRING" id="5098.A0A507QTI1"/>
<dbReference type="SMART" id="SM00164">
    <property type="entry name" value="TBC"/>
    <property type="match status" value="1"/>
</dbReference>
<feature type="region of interest" description="Disordered" evidence="2">
    <location>
        <begin position="399"/>
        <end position="455"/>
    </location>
</feature>
<feature type="compositionally biased region" description="Polar residues" evidence="2">
    <location>
        <begin position="687"/>
        <end position="705"/>
    </location>
</feature>
<comment type="caution">
    <text evidence="4">The sequence shown here is derived from an EMBL/GenBank/DDBJ whole genome shotgun (WGS) entry which is preliminary data.</text>
</comment>
<dbReference type="PROSITE" id="PS50086">
    <property type="entry name" value="TBC_RABGAP"/>
    <property type="match status" value="1"/>
</dbReference>
<evidence type="ECO:0000256" key="1">
    <source>
        <dbReference type="ARBA" id="ARBA00022468"/>
    </source>
</evidence>
<dbReference type="PANTHER" id="PTHR22957:SF337">
    <property type="entry name" value="TBC1 DOMAIN FAMILY MEMBER 5"/>
    <property type="match status" value="1"/>
</dbReference>
<organism evidence="4 5">
    <name type="scientific">Monascus purpureus</name>
    <name type="common">Red mold</name>
    <name type="synonym">Monascus anka</name>
    <dbReference type="NCBI Taxonomy" id="5098"/>
    <lineage>
        <taxon>Eukaryota</taxon>
        <taxon>Fungi</taxon>
        <taxon>Dikarya</taxon>
        <taxon>Ascomycota</taxon>
        <taxon>Pezizomycotina</taxon>
        <taxon>Eurotiomycetes</taxon>
        <taxon>Eurotiomycetidae</taxon>
        <taxon>Eurotiales</taxon>
        <taxon>Aspergillaceae</taxon>
        <taxon>Monascus</taxon>
    </lineage>
</organism>
<dbReference type="Gene3D" id="1.10.8.270">
    <property type="entry name" value="putative rabgap domain of human tbc1 domain family member 14 like domains"/>
    <property type="match status" value="1"/>
</dbReference>
<name>A0A507QTI1_MONPU</name>
<feature type="compositionally biased region" description="Polar residues" evidence="2">
    <location>
        <begin position="597"/>
        <end position="626"/>
    </location>
</feature>
<dbReference type="FunFam" id="1.10.472.80:FF:000038">
    <property type="entry name" value="TBC1 domain family member 5"/>
    <property type="match status" value="1"/>
</dbReference>
<dbReference type="SUPFAM" id="SSF47923">
    <property type="entry name" value="Ypt/Rab-GAP domain of gyp1p"/>
    <property type="match status" value="2"/>
</dbReference>
<dbReference type="Gene3D" id="1.10.472.80">
    <property type="entry name" value="Ypt/Rab-GAP domain of gyp1p, domain 3"/>
    <property type="match status" value="1"/>
</dbReference>
<keyword evidence="1" id="KW-0343">GTPase activation</keyword>
<dbReference type="Pfam" id="PF00566">
    <property type="entry name" value="RabGAP-TBC"/>
    <property type="match status" value="1"/>
</dbReference>
<dbReference type="Proteomes" id="UP000319663">
    <property type="component" value="Unassembled WGS sequence"/>
</dbReference>
<feature type="domain" description="Rab-GAP TBC" evidence="3">
    <location>
        <begin position="71"/>
        <end position="335"/>
    </location>
</feature>
<keyword evidence="5" id="KW-1185">Reference proteome</keyword>
<proteinExistence type="predicted"/>
<reference evidence="4 5" key="1">
    <citation type="submission" date="2019-06" db="EMBL/GenBank/DDBJ databases">
        <title>Wine fermentation using esterase from Monascus purpureus.</title>
        <authorList>
            <person name="Geng C."/>
            <person name="Zhang Y."/>
        </authorList>
    </citation>
    <scope>NUCLEOTIDE SEQUENCE [LARGE SCALE GENOMIC DNA]</scope>
    <source>
        <strain evidence="4">HQ1</strain>
    </source>
</reference>
<evidence type="ECO:0000313" key="4">
    <source>
        <dbReference type="EMBL" id="TQB72433.1"/>
    </source>
</evidence>